<evidence type="ECO:0000313" key="2">
    <source>
        <dbReference type="EMBL" id="KAA8590620.1"/>
    </source>
</evidence>
<dbReference type="Proteomes" id="UP000327493">
    <property type="component" value="Chromosome 8"/>
</dbReference>
<gene>
    <name evidence="2" type="ORF">FQN60_014554</name>
</gene>
<keyword evidence="1" id="KW-1133">Transmembrane helix</keyword>
<keyword evidence="1" id="KW-0472">Membrane</keyword>
<sequence>MSAVVTLPLMPDLVFVFGPPRSFVLPPRSSKCRPGFLPLAAVAGVTSWLFPTNLVVLKEWSWTVCRTICPEHPKTNI</sequence>
<keyword evidence="3" id="KW-1185">Reference proteome</keyword>
<evidence type="ECO:0000313" key="3">
    <source>
        <dbReference type="Proteomes" id="UP000327493"/>
    </source>
</evidence>
<comment type="caution">
    <text evidence="2">The sequence shown here is derived from an EMBL/GenBank/DDBJ whole genome shotgun (WGS) entry which is preliminary data.</text>
</comment>
<accession>A0A5J5DC50</accession>
<proteinExistence type="predicted"/>
<name>A0A5J5DC50_9PERO</name>
<dbReference type="AlphaFoldDB" id="A0A5J5DC50"/>
<protein>
    <submittedName>
        <fullName evidence="2">Uncharacterized protein</fullName>
    </submittedName>
</protein>
<dbReference type="EMBL" id="VOFY01000008">
    <property type="protein sequence ID" value="KAA8590620.1"/>
    <property type="molecule type" value="Genomic_DNA"/>
</dbReference>
<reference evidence="2 3" key="1">
    <citation type="submission" date="2019-08" db="EMBL/GenBank/DDBJ databases">
        <title>A chromosome-level genome assembly, high-density linkage maps, and genome scans reveal the genomic architecture of hybrid incompatibilities underlying speciation via character displacement in darters (Percidae: Etheostominae).</title>
        <authorList>
            <person name="Moran R.L."/>
            <person name="Catchen J.M."/>
            <person name="Fuller R.C."/>
        </authorList>
    </citation>
    <scope>NUCLEOTIDE SEQUENCE [LARGE SCALE GENOMIC DNA]</scope>
    <source>
        <strain evidence="2">EspeVRDwgs_2016</strain>
        <tissue evidence="2">Muscle</tissue>
    </source>
</reference>
<evidence type="ECO:0000256" key="1">
    <source>
        <dbReference type="SAM" id="Phobius"/>
    </source>
</evidence>
<keyword evidence="1" id="KW-0812">Transmembrane</keyword>
<organism evidence="2 3">
    <name type="scientific">Etheostoma spectabile</name>
    <name type="common">orangethroat darter</name>
    <dbReference type="NCBI Taxonomy" id="54343"/>
    <lineage>
        <taxon>Eukaryota</taxon>
        <taxon>Metazoa</taxon>
        <taxon>Chordata</taxon>
        <taxon>Craniata</taxon>
        <taxon>Vertebrata</taxon>
        <taxon>Euteleostomi</taxon>
        <taxon>Actinopterygii</taxon>
        <taxon>Neopterygii</taxon>
        <taxon>Teleostei</taxon>
        <taxon>Neoteleostei</taxon>
        <taxon>Acanthomorphata</taxon>
        <taxon>Eupercaria</taxon>
        <taxon>Perciformes</taxon>
        <taxon>Percoidei</taxon>
        <taxon>Percidae</taxon>
        <taxon>Etheostomatinae</taxon>
        <taxon>Etheostoma</taxon>
    </lineage>
</organism>
<feature type="transmembrane region" description="Helical" evidence="1">
    <location>
        <begin position="36"/>
        <end position="57"/>
    </location>
</feature>